<evidence type="ECO:0000313" key="2">
    <source>
        <dbReference type="EMBL" id="KAE9186099.1"/>
    </source>
</evidence>
<dbReference type="AlphaFoldDB" id="A0A6A3WMP8"/>
<feature type="region of interest" description="Disordered" evidence="1">
    <location>
        <begin position="45"/>
        <end position="68"/>
    </location>
</feature>
<proteinExistence type="predicted"/>
<evidence type="ECO:0000256" key="1">
    <source>
        <dbReference type="SAM" id="MobiDB-lite"/>
    </source>
</evidence>
<feature type="compositionally biased region" description="Low complexity" evidence="1">
    <location>
        <begin position="45"/>
        <end position="54"/>
    </location>
</feature>
<dbReference type="Proteomes" id="UP000433483">
    <property type="component" value="Unassembled WGS sequence"/>
</dbReference>
<sequence>MLSKTAVSLASSLRFSSAVCSSPVSRHHAASVPFAMYFSLPCPSSPPTCRSTPPCRSPPPRGLSPPCSLQPPCQIPLLCSSPPP</sequence>
<dbReference type="EMBL" id="QXGB01001747">
    <property type="protein sequence ID" value="KAE9186099.1"/>
    <property type="molecule type" value="Genomic_DNA"/>
</dbReference>
<keyword evidence="3" id="KW-1185">Reference proteome</keyword>
<evidence type="ECO:0000313" key="3">
    <source>
        <dbReference type="Proteomes" id="UP000433483"/>
    </source>
</evidence>
<gene>
    <name evidence="2" type="ORF">PF005_g20979</name>
</gene>
<name>A0A6A3WMP8_9STRA</name>
<comment type="caution">
    <text evidence="2">The sequence shown here is derived from an EMBL/GenBank/DDBJ whole genome shotgun (WGS) entry which is preliminary data.</text>
</comment>
<reference evidence="2 3" key="1">
    <citation type="submission" date="2018-08" db="EMBL/GenBank/DDBJ databases">
        <title>Genomic investigation of the strawberry pathogen Phytophthora fragariae indicates pathogenicity is determined by transcriptional variation in three key races.</title>
        <authorList>
            <person name="Adams T.M."/>
            <person name="Armitage A.D."/>
            <person name="Sobczyk M.K."/>
            <person name="Bates H.J."/>
            <person name="Dunwell J.M."/>
            <person name="Nellist C.F."/>
            <person name="Harrison R.J."/>
        </authorList>
    </citation>
    <scope>NUCLEOTIDE SEQUENCE [LARGE SCALE GENOMIC DNA]</scope>
    <source>
        <strain evidence="2 3">NOV-27</strain>
    </source>
</reference>
<accession>A0A6A3WMP8</accession>
<organism evidence="2 3">
    <name type="scientific">Phytophthora fragariae</name>
    <dbReference type="NCBI Taxonomy" id="53985"/>
    <lineage>
        <taxon>Eukaryota</taxon>
        <taxon>Sar</taxon>
        <taxon>Stramenopiles</taxon>
        <taxon>Oomycota</taxon>
        <taxon>Peronosporomycetes</taxon>
        <taxon>Peronosporales</taxon>
        <taxon>Peronosporaceae</taxon>
        <taxon>Phytophthora</taxon>
    </lineage>
</organism>
<protein>
    <submittedName>
        <fullName evidence="2">Uncharacterized protein</fullName>
    </submittedName>
</protein>